<comment type="caution">
    <text evidence="2">The sequence shown here is derived from an EMBL/GenBank/DDBJ whole genome shotgun (WGS) entry which is preliminary data.</text>
</comment>
<keyword evidence="3" id="KW-1185">Reference proteome</keyword>
<dbReference type="EMBL" id="NHMP01000004">
    <property type="protein sequence ID" value="OXE47828.1"/>
    <property type="molecule type" value="Genomic_DNA"/>
</dbReference>
<protein>
    <recommendedName>
        <fullName evidence="4">YitT family protein</fullName>
    </recommendedName>
</protein>
<keyword evidence="1" id="KW-0472">Membrane</keyword>
<dbReference type="AlphaFoldDB" id="A0A227KIT1"/>
<dbReference type="PANTHER" id="PTHR40078:SF1">
    <property type="entry name" value="INTEGRAL MEMBRANE PROTEIN"/>
    <property type="match status" value="1"/>
</dbReference>
<name>A0A227KIT1_9BURK</name>
<feature type="transmembrane region" description="Helical" evidence="1">
    <location>
        <begin position="94"/>
        <end position="113"/>
    </location>
</feature>
<keyword evidence="1" id="KW-0812">Transmembrane</keyword>
<organism evidence="2 3">
    <name type="scientific">Turicimonas muris</name>
    <dbReference type="NCBI Taxonomy" id="1796652"/>
    <lineage>
        <taxon>Bacteria</taxon>
        <taxon>Pseudomonadati</taxon>
        <taxon>Pseudomonadota</taxon>
        <taxon>Betaproteobacteria</taxon>
        <taxon>Burkholderiales</taxon>
        <taxon>Sutterellaceae</taxon>
        <taxon>Turicimonas</taxon>
    </lineage>
</organism>
<evidence type="ECO:0000313" key="2">
    <source>
        <dbReference type="EMBL" id="OXE47828.1"/>
    </source>
</evidence>
<feature type="transmembrane region" description="Helical" evidence="1">
    <location>
        <begin position="170"/>
        <end position="190"/>
    </location>
</feature>
<accession>A0A227KIT1</accession>
<proteinExistence type="predicted"/>
<evidence type="ECO:0000313" key="3">
    <source>
        <dbReference type="Proteomes" id="UP000214610"/>
    </source>
</evidence>
<dbReference type="Pfam" id="PF19700">
    <property type="entry name" value="DUF6198"/>
    <property type="match status" value="1"/>
</dbReference>
<dbReference type="PANTHER" id="PTHR40078">
    <property type="entry name" value="INTEGRAL MEMBRANE PROTEIN-RELATED"/>
    <property type="match status" value="1"/>
</dbReference>
<feature type="transmembrane region" description="Helical" evidence="1">
    <location>
        <begin position="30"/>
        <end position="52"/>
    </location>
</feature>
<gene>
    <name evidence="2" type="ORF">ADH67_07970</name>
</gene>
<feature type="transmembrane region" description="Helical" evidence="1">
    <location>
        <begin position="141"/>
        <end position="158"/>
    </location>
</feature>
<evidence type="ECO:0000256" key="1">
    <source>
        <dbReference type="SAM" id="Phobius"/>
    </source>
</evidence>
<evidence type="ECO:0008006" key="4">
    <source>
        <dbReference type="Google" id="ProtNLM"/>
    </source>
</evidence>
<reference evidence="3" key="1">
    <citation type="submission" date="2017-05" db="EMBL/GenBank/DDBJ databases">
        <title>Improved OligoMM genomes.</title>
        <authorList>
            <person name="Garzetti D."/>
        </authorList>
    </citation>
    <scope>NUCLEOTIDE SEQUENCE [LARGE SCALE GENOMIC DNA]</scope>
    <source>
        <strain evidence="3">YL45</strain>
    </source>
</reference>
<keyword evidence="1" id="KW-1133">Transmembrane helix</keyword>
<feature type="transmembrane region" description="Helical" evidence="1">
    <location>
        <begin position="59"/>
        <end position="82"/>
    </location>
</feature>
<sequence>MSLGISIVTVAGLGTTPISALPLVSSYISGLTFGQTTLIINVAMILGQLLLLRKNVKWLVLLLQLPMTYFFSVLIDFSMSWVQTIDLVTYWHRIAFSMLGNVVLALGVSLEIYSKAAVLPGEGLVVAMALFSGKPFPKVKVFNDVMLVVLAVLLSYFFFKELQGIREGTIISAICVGIFVKGWLSLFRLVTGKKTDDQ</sequence>
<dbReference type="InterPro" id="IPR038750">
    <property type="entry name" value="YczE/YyaS-like"/>
</dbReference>
<dbReference type="Proteomes" id="UP000214610">
    <property type="component" value="Unassembled WGS sequence"/>
</dbReference>